<dbReference type="KEGG" id="bkw:BkAM31D_21910"/>
<dbReference type="Proteomes" id="UP000193006">
    <property type="component" value="Chromosome"/>
</dbReference>
<dbReference type="RefSeq" id="WP_066157041.1">
    <property type="nucleotide sequence ID" value="NZ_CP020814.1"/>
</dbReference>
<dbReference type="EMBL" id="CP020814">
    <property type="protein sequence ID" value="ARK32299.1"/>
    <property type="molecule type" value="Genomic_DNA"/>
</dbReference>
<dbReference type="AlphaFoldDB" id="A0A1X9MFS4"/>
<organism evidence="1 2">
    <name type="scientific">Halalkalibacter krulwichiae</name>
    <dbReference type="NCBI Taxonomy" id="199441"/>
    <lineage>
        <taxon>Bacteria</taxon>
        <taxon>Bacillati</taxon>
        <taxon>Bacillota</taxon>
        <taxon>Bacilli</taxon>
        <taxon>Bacillales</taxon>
        <taxon>Bacillaceae</taxon>
        <taxon>Halalkalibacter</taxon>
    </lineage>
</organism>
<evidence type="ECO:0000313" key="1">
    <source>
        <dbReference type="EMBL" id="ARK32299.1"/>
    </source>
</evidence>
<sequence length="68" mass="7977">MSETVGKKQLINYVQKLIETKNSLFEQLEEEDLVELKQINLGEVKAVDLVVRDMIREFYLSEEDFKGL</sequence>
<reference evidence="1 2" key="1">
    <citation type="submission" date="2017-04" db="EMBL/GenBank/DDBJ databases">
        <title>Bacillus krulwichiae AM31D Genome sequencing and assembly.</title>
        <authorList>
            <person name="Krulwich T.A."/>
            <person name="Anastor L."/>
            <person name="Ehrlich R."/>
            <person name="Ehrlich G.D."/>
            <person name="Janto B."/>
        </authorList>
    </citation>
    <scope>NUCLEOTIDE SEQUENCE [LARGE SCALE GENOMIC DNA]</scope>
    <source>
        <strain evidence="1 2">AM31D</strain>
    </source>
</reference>
<protein>
    <submittedName>
        <fullName evidence="1">Uncharacterized protein</fullName>
    </submittedName>
</protein>
<gene>
    <name evidence="1" type="ORF">BkAM31D_21910</name>
</gene>
<evidence type="ECO:0000313" key="2">
    <source>
        <dbReference type="Proteomes" id="UP000193006"/>
    </source>
</evidence>
<proteinExistence type="predicted"/>
<name>A0A1X9MFS4_9BACI</name>
<accession>A0A1X9MFS4</accession>
<keyword evidence="2" id="KW-1185">Reference proteome</keyword>